<gene>
    <name evidence="2" type="ORF">RM812_21565</name>
</gene>
<dbReference type="Pfam" id="PF13560">
    <property type="entry name" value="HTH_31"/>
    <property type="match status" value="1"/>
</dbReference>
<dbReference type="RefSeq" id="WP_311574860.1">
    <property type="nucleotide sequence ID" value="NZ_JAVRFH010000022.1"/>
</dbReference>
<dbReference type="Pfam" id="PF19054">
    <property type="entry name" value="DUF5753"/>
    <property type="match status" value="1"/>
</dbReference>
<dbReference type="SUPFAM" id="SSF47413">
    <property type="entry name" value="lambda repressor-like DNA-binding domains"/>
    <property type="match status" value="1"/>
</dbReference>
<evidence type="ECO:0000313" key="2">
    <source>
        <dbReference type="EMBL" id="MDT0612784.1"/>
    </source>
</evidence>
<evidence type="ECO:0000313" key="3">
    <source>
        <dbReference type="Proteomes" id="UP001180724"/>
    </source>
</evidence>
<organism evidence="2 3">
    <name type="scientific">Streptomyces lancefieldiae</name>
    <dbReference type="NCBI Taxonomy" id="3075520"/>
    <lineage>
        <taxon>Bacteria</taxon>
        <taxon>Bacillati</taxon>
        <taxon>Actinomycetota</taxon>
        <taxon>Actinomycetes</taxon>
        <taxon>Kitasatosporales</taxon>
        <taxon>Streptomycetaceae</taxon>
        <taxon>Streptomyces</taxon>
    </lineage>
</organism>
<dbReference type="InterPro" id="IPR043917">
    <property type="entry name" value="DUF5753"/>
</dbReference>
<evidence type="ECO:0000259" key="1">
    <source>
        <dbReference type="Pfam" id="PF19054"/>
    </source>
</evidence>
<name>A0ABU3ARI8_9ACTN</name>
<feature type="domain" description="DUF5753" evidence="1">
    <location>
        <begin position="109"/>
        <end position="287"/>
    </location>
</feature>
<sequence>MTRSTQAAGNRISTVLGRKLGAELLRLRDASGKTQQQAAGAISATATKVVKMERGWVPMRDPDIRALCDFYEVRDGRTVGRLLGLARLDRERRKAKGWWRQTPQAEAVAEYISMEDVASQVRTWQQAFVPGLLQTPEYTRALVVSEGVWTDPDEIEGVVEVRMKRQERLEGSEPLQLYAVIWEAALRQQVGGPDVMRAQLRYILELAQLPNVRLQVLPFRAGGHACMAGAFSIVSFTEPESVDVVHVDTIAATVWVEDAVESATYSAFFDRTARLSLAPKDSLGLIESISEGMQ</sequence>
<dbReference type="CDD" id="cd00093">
    <property type="entry name" value="HTH_XRE"/>
    <property type="match status" value="1"/>
</dbReference>
<proteinExistence type="predicted"/>
<dbReference type="EMBL" id="JAVRFH010000022">
    <property type="protein sequence ID" value="MDT0612784.1"/>
    <property type="molecule type" value="Genomic_DNA"/>
</dbReference>
<reference evidence="2" key="1">
    <citation type="submission" date="2024-05" db="EMBL/GenBank/DDBJ databases">
        <title>30 novel species of actinomycetes from the DSMZ collection.</title>
        <authorList>
            <person name="Nouioui I."/>
        </authorList>
    </citation>
    <scope>NUCLEOTIDE SEQUENCE</scope>
    <source>
        <strain evidence="2">DSM 40712</strain>
    </source>
</reference>
<dbReference type="Gene3D" id="1.10.260.40">
    <property type="entry name" value="lambda repressor-like DNA-binding domains"/>
    <property type="match status" value="1"/>
</dbReference>
<comment type="caution">
    <text evidence="2">The sequence shown here is derived from an EMBL/GenBank/DDBJ whole genome shotgun (WGS) entry which is preliminary data.</text>
</comment>
<keyword evidence="3" id="KW-1185">Reference proteome</keyword>
<dbReference type="InterPro" id="IPR001387">
    <property type="entry name" value="Cro/C1-type_HTH"/>
</dbReference>
<dbReference type="Proteomes" id="UP001180724">
    <property type="component" value="Unassembled WGS sequence"/>
</dbReference>
<protein>
    <submittedName>
        <fullName evidence="2">Helix-turn-helix transcriptional regulator</fullName>
    </submittedName>
</protein>
<dbReference type="InterPro" id="IPR010982">
    <property type="entry name" value="Lambda_DNA-bd_dom_sf"/>
</dbReference>
<accession>A0ABU3ARI8</accession>